<evidence type="ECO:0000256" key="2">
    <source>
        <dbReference type="PROSITE-ProRule" id="PRU00335"/>
    </source>
</evidence>
<protein>
    <submittedName>
        <fullName evidence="5">Putative transcriptional regulatory protein TetR</fullName>
    </submittedName>
</protein>
<keyword evidence="6" id="KW-1185">Reference proteome</keyword>
<evidence type="ECO:0000313" key="5">
    <source>
        <dbReference type="EMBL" id="BCK55364.1"/>
    </source>
</evidence>
<evidence type="ECO:0000256" key="1">
    <source>
        <dbReference type="ARBA" id="ARBA00023125"/>
    </source>
</evidence>
<dbReference type="Gene3D" id="1.10.357.10">
    <property type="entry name" value="Tetracycline Repressor, domain 2"/>
    <property type="match status" value="1"/>
</dbReference>
<dbReference type="EMBL" id="AP023396">
    <property type="protein sequence ID" value="BCK55364.1"/>
    <property type="molecule type" value="Genomic_DNA"/>
</dbReference>
<gene>
    <name evidence="5" type="ORF">NWFMUON74_31360</name>
</gene>
<dbReference type="PANTHER" id="PTHR30055:SF226">
    <property type="entry name" value="HTH-TYPE TRANSCRIPTIONAL REGULATOR PKSA"/>
    <property type="match status" value="1"/>
</dbReference>
<evidence type="ECO:0000259" key="4">
    <source>
        <dbReference type="PROSITE" id="PS50977"/>
    </source>
</evidence>
<dbReference type="Proteomes" id="UP000516173">
    <property type="component" value="Chromosome"/>
</dbReference>
<dbReference type="KEGG" id="nwl:NWFMUON74_31360"/>
<dbReference type="InterPro" id="IPR023772">
    <property type="entry name" value="DNA-bd_HTH_TetR-type_CS"/>
</dbReference>
<feature type="region of interest" description="Disordered" evidence="3">
    <location>
        <begin position="1"/>
        <end position="22"/>
    </location>
</feature>
<dbReference type="InterPro" id="IPR050109">
    <property type="entry name" value="HTH-type_TetR-like_transc_reg"/>
</dbReference>
<organism evidence="5 6">
    <name type="scientific">Nocardia wallacei</name>
    <dbReference type="NCBI Taxonomy" id="480035"/>
    <lineage>
        <taxon>Bacteria</taxon>
        <taxon>Bacillati</taxon>
        <taxon>Actinomycetota</taxon>
        <taxon>Actinomycetes</taxon>
        <taxon>Mycobacteriales</taxon>
        <taxon>Nocardiaceae</taxon>
        <taxon>Nocardia</taxon>
    </lineage>
</organism>
<feature type="domain" description="HTH tetR-type" evidence="4">
    <location>
        <begin position="21"/>
        <end position="81"/>
    </location>
</feature>
<dbReference type="AlphaFoldDB" id="A0A7G1KQ46"/>
<dbReference type="PANTHER" id="PTHR30055">
    <property type="entry name" value="HTH-TYPE TRANSCRIPTIONAL REGULATOR RUTR"/>
    <property type="match status" value="1"/>
</dbReference>
<sequence>MAEKRSADSGVPASRPGRRRSTNAVELERAAFELFERHGFDATTVEDIAAAVGISKRTFFRYFESKNDVVWGDFGGQLEVMRAHFARCPDDQPLMEAVRTVVVEFNRFDPAHVPWHRKRMELILKVPTLQAHSTLRFREWSAVVAEFAAARLGVSARELIPQSIANVALGVAVAAYEYWLTRPGAELADIMDRAFRDLAAGFDVG</sequence>
<dbReference type="GeneID" id="80347681"/>
<reference evidence="5 6" key="1">
    <citation type="submission" date="2020-08" db="EMBL/GenBank/DDBJ databases">
        <title>Genome Sequencing of Nocardia wallacei strain FMUON74 and assembly.</title>
        <authorList>
            <person name="Toyokawa M."/>
            <person name="Uesaka K."/>
        </authorList>
    </citation>
    <scope>NUCLEOTIDE SEQUENCE [LARGE SCALE GENOMIC DNA]</scope>
    <source>
        <strain evidence="5 6">FMUON74</strain>
    </source>
</reference>
<keyword evidence="1 2" id="KW-0238">DNA-binding</keyword>
<dbReference type="PROSITE" id="PS01081">
    <property type="entry name" value="HTH_TETR_1"/>
    <property type="match status" value="1"/>
</dbReference>
<dbReference type="GO" id="GO:0003700">
    <property type="term" value="F:DNA-binding transcription factor activity"/>
    <property type="evidence" value="ECO:0007669"/>
    <property type="project" value="TreeGrafter"/>
</dbReference>
<name>A0A7G1KQ46_9NOCA</name>
<dbReference type="InterPro" id="IPR023851">
    <property type="entry name" value="Tscrpt_reg_TetR-type"/>
</dbReference>
<dbReference type="Pfam" id="PF17754">
    <property type="entry name" value="TetR_C_14"/>
    <property type="match status" value="1"/>
</dbReference>
<dbReference type="NCBIfam" id="TIGR03968">
    <property type="entry name" value="mycofact_TetR"/>
    <property type="match status" value="1"/>
</dbReference>
<dbReference type="InterPro" id="IPR001647">
    <property type="entry name" value="HTH_TetR"/>
</dbReference>
<dbReference type="GO" id="GO:0000976">
    <property type="term" value="F:transcription cis-regulatory region binding"/>
    <property type="evidence" value="ECO:0007669"/>
    <property type="project" value="TreeGrafter"/>
</dbReference>
<dbReference type="Gene3D" id="1.10.10.60">
    <property type="entry name" value="Homeodomain-like"/>
    <property type="match status" value="1"/>
</dbReference>
<proteinExistence type="predicted"/>
<feature type="DNA-binding region" description="H-T-H motif" evidence="2">
    <location>
        <begin position="44"/>
        <end position="63"/>
    </location>
</feature>
<accession>A0A7G1KQ46</accession>
<dbReference type="Pfam" id="PF00440">
    <property type="entry name" value="TetR_N"/>
    <property type="match status" value="1"/>
</dbReference>
<dbReference type="SUPFAM" id="SSF46689">
    <property type="entry name" value="Homeodomain-like"/>
    <property type="match status" value="1"/>
</dbReference>
<dbReference type="PROSITE" id="PS50977">
    <property type="entry name" value="HTH_TETR_2"/>
    <property type="match status" value="1"/>
</dbReference>
<evidence type="ECO:0000313" key="6">
    <source>
        <dbReference type="Proteomes" id="UP000516173"/>
    </source>
</evidence>
<dbReference type="RefSeq" id="WP_187688489.1">
    <property type="nucleotide sequence ID" value="NZ_AP023396.1"/>
</dbReference>
<dbReference type="InterPro" id="IPR009057">
    <property type="entry name" value="Homeodomain-like_sf"/>
</dbReference>
<dbReference type="PRINTS" id="PR00455">
    <property type="entry name" value="HTHTETR"/>
</dbReference>
<dbReference type="InterPro" id="IPR041347">
    <property type="entry name" value="MftR_C"/>
</dbReference>
<evidence type="ECO:0000256" key="3">
    <source>
        <dbReference type="SAM" id="MobiDB-lite"/>
    </source>
</evidence>